<keyword evidence="6 7" id="KW-0648">Protein biosynthesis</keyword>
<dbReference type="InterPro" id="IPR020599">
    <property type="entry name" value="Transl_elong_fac_P/YeiP"/>
</dbReference>
<comment type="subcellular location">
    <subcellularLocation>
        <location evidence="1 7">Cytoplasm</location>
    </subcellularLocation>
</comment>
<sequence>MIATSDFKKGRKILFRDEPYMVIDFAHVKPGKGGAYVRTKMKNMITGLMREETFRSGEKFEDPGLEYKDMQFLYNEDMLYHFMDLDSFEQVSLNKNQLEEALDYLKEQEIYNALYFKGKLITINAPMFMELKVVDAPPGVRGNTAQGGGTKTIKLETGLVLQAPLFIEEGDILKIDTRTNEYIERI</sequence>
<evidence type="ECO:0000256" key="1">
    <source>
        <dbReference type="ARBA" id="ARBA00004496"/>
    </source>
</evidence>
<dbReference type="InterPro" id="IPR011768">
    <property type="entry name" value="Transl_elongation_fac_P"/>
</dbReference>
<dbReference type="EMBL" id="CP025544">
    <property type="protein sequence ID" value="AXK61195.1"/>
    <property type="molecule type" value="Genomic_DNA"/>
</dbReference>
<dbReference type="InterPro" id="IPR014722">
    <property type="entry name" value="Rib_uL2_dom2"/>
</dbReference>
<keyword evidence="13" id="KW-1185">Reference proteome</keyword>
<evidence type="ECO:0000256" key="6">
    <source>
        <dbReference type="ARBA" id="ARBA00022917"/>
    </source>
</evidence>
<dbReference type="SMART" id="SM00841">
    <property type="entry name" value="Elong-fact-P_C"/>
    <property type="match status" value="1"/>
</dbReference>
<dbReference type="Proteomes" id="UP000254834">
    <property type="component" value="Chromosome"/>
</dbReference>
<keyword evidence="5 7" id="KW-0251">Elongation factor</keyword>
<protein>
    <recommendedName>
        <fullName evidence="7 8">Elongation factor P</fullName>
        <shortName evidence="7">EF-P</shortName>
    </recommendedName>
</protein>
<feature type="domain" description="Elongation factor P C-terminal" evidence="10">
    <location>
        <begin position="129"/>
        <end position="185"/>
    </location>
</feature>
<dbReference type="InterPro" id="IPR001059">
    <property type="entry name" value="Transl_elong_P/YeiP_cen"/>
</dbReference>
<keyword evidence="4 7" id="KW-0963">Cytoplasm</keyword>
<dbReference type="Pfam" id="PF01132">
    <property type="entry name" value="EFP"/>
    <property type="match status" value="1"/>
</dbReference>
<dbReference type="NCBIfam" id="TIGR00038">
    <property type="entry name" value="efp"/>
    <property type="match status" value="1"/>
</dbReference>
<comment type="function">
    <text evidence="7">Involved in peptide bond synthesis. Stimulates efficient translation and peptide-bond synthesis on native or reconstituted 70S ribosomes in vitro. Probably functions indirectly by altering the affinity of the ribosome for aminoacyl-tRNA, thus increasing their reactivity as acceptors for peptidyl transferase.</text>
</comment>
<dbReference type="NCBIfam" id="NF001810">
    <property type="entry name" value="PRK00529.1"/>
    <property type="match status" value="1"/>
</dbReference>
<dbReference type="Pfam" id="PF08207">
    <property type="entry name" value="EFP_N"/>
    <property type="match status" value="1"/>
</dbReference>
<dbReference type="HAMAP" id="MF_00141">
    <property type="entry name" value="EF_P"/>
    <property type="match status" value="1"/>
</dbReference>
<evidence type="ECO:0000256" key="9">
    <source>
        <dbReference type="RuleBase" id="RU004389"/>
    </source>
</evidence>
<dbReference type="PANTHER" id="PTHR30053">
    <property type="entry name" value="ELONGATION FACTOR P"/>
    <property type="match status" value="1"/>
</dbReference>
<evidence type="ECO:0000256" key="3">
    <source>
        <dbReference type="ARBA" id="ARBA00009479"/>
    </source>
</evidence>
<dbReference type="FunFam" id="2.40.50.140:FF:000004">
    <property type="entry name" value="Elongation factor P"/>
    <property type="match status" value="1"/>
</dbReference>
<dbReference type="UniPathway" id="UPA00345"/>
<dbReference type="Gene3D" id="2.30.30.30">
    <property type="match status" value="1"/>
</dbReference>
<comment type="pathway">
    <text evidence="2 7">Protein biosynthesis; polypeptide chain elongation.</text>
</comment>
<dbReference type="GO" id="GO:0043043">
    <property type="term" value="P:peptide biosynthetic process"/>
    <property type="evidence" value="ECO:0007669"/>
    <property type="project" value="InterPro"/>
</dbReference>
<gene>
    <name evidence="7 12" type="primary">efp</name>
    <name evidence="12" type="ORF">C0J27_03205</name>
</gene>
<dbReference type="SUPFAM" id="SSF50249">
    <property type="entry name" value="Nucleic acid-binding proteins"/>
    <property type="match status" value="2"/>
</dbReference>
<organism evidence="12 13">
    <name type="scientific">Candidatus Chromulinivorax destructor</name>
    <dbReference type="NCBI Taxonomy" id="2066483"/>
    <lineage>
        <taxon>Bacteria</taxon>
        <taxon>Candidatus Babelota</taxon>
        <taxon>Candidatus Babeliae</taxon>
        <taxon>Candidatus Babeliales</taxon>
        <taxon>Candidatus Chromulinivoraceae</taxon>
        <taxon>Candidatus Chromulinivorax</taxon>
    </lineage>
</organism>
<accession>A0A345ZD28</accession>
<dbReference type="InterPro" id="IPR008991">
    <property type="entry name" value="Translation_prot_SH3-like_sf"/>
</dbReference>
<evidence type="ECO:0000256" key="2">
    <source>
        <dbReference type="ARBA" id="ARBA00004815"/>
    </source>
</evidence>
<evidence type="ECO:0000256" key="7">
    <source>
        <dbReference type="HAMAP-Rule" id="MF_00141"/>
    </source>
</evidence>
<dbReference type="Pfam" id="PF09285">
    <property type="entry name" value="Elong-fact-P_C"/>
    <property type="match status" value="1"/>
</dbReference>
<evidence type="ECO:0000256" key="4">
    <source>
        <dbReference type="ARBA" id="ARBA00022490"/>
    </source>
</evidence>
<dbReference type="AlphaFoldDB" id="A0A345ZD28"/>
<dbReference type="CDD" id="cd04470">
    <property type="entry name" value="S1_EF-P_repeat_1"/>
    <property type="match status" value="1"/>
</dbReference>
<evidence type="ECO:0000313" key="13">
    <source>
        <dbReference type="Proteomes" id="UP000254834"/>
    </source>
</evidence>
<dbReference type="InterPro" id="IPR013185">
    <property type="entry name" value="Transl_elong_KOW-like"/>
</dbReference>
<evidence type="ECO:0000259" key="10">
    <source>
        <dbReference type="SMART" id="SM00841"/>
    </source>
</evidence>
<evidence type="ECO:0000313" key="12">
    <source>
        <dbReference type="EMBL" id="AXK61195.1"/>
    </source>
</evidence>
<evidence type="ECO:0000256" key="8">
    <source>
        <dbReference type="NCBIfam" id="TIGR00038"/>
    </source>
</evidence>
<feature type="domain" description="Translation elongation factor P/YeiP central" evidence="11">
    <location>
        <begin position="67"/>
        <end position="121"/>
    </location>
</feature>
<dbReference type="InterPro" id="IPR015365">
    <property type="entry name" value="Elong-fact-P_C"/>
</dbReference>
<dbReference type="GO" id="GO:0005829">
    <property type="term" value="C:cytosol"/>
    <property type="evidence" value="ECO:0007669"/>
    <property type="project" value="UniProtKB-ARBA"/>
</dbReference>
<evidence type="ECO:0000259" key="11">
    <source>
        <dbReference type="SMART" id="SM01185"/>
    </source>
</evidence>
<dbReference type="FunFam" id="2.30.30.30:FF:000003">
    <property type="entry name" value="Elongation factor P"/>
    <property type="match status" value="1"/>
</dbReference>
<evidence type="ECO:0000256" key="5">
    <source>
        <dbReference type="ARBA" id="ARBA00022768"/>
    </source>
</evidence>
<dbReference type="GO" id="GO:0003746">
    <property type="term" value="F:translation elongation factor activity"/>
    <property type="evidence" value="ECO:0007669"/>
    <property type="project" value="UniProtKB-UniRule"/>
</dbReference>
<dbReference type="FunFam" id="2.40.50.140:FF:000009">
    <property type="entry name" value="Elongation factor P"/>
    <property type="match status" value="1"/>
</dbReference>
<dbReference type="Gene3D" id="2.40.50.140">
    <property type="entry name" value="Nucleic acid-binding proteins"/>
    <property type="match status" value="2"/>
</dbReference>
<name>A0A345ZD28_9BACT</name>
<proteinExistence type="inferred from homology"/>
<reference evidence="12 13" key="1">
    <citation type="submission" date="2017-12" db="EMBL/GenBank/DDBJ databases">
        <title>Chromulinavorax destructans is a abundant pathogen of dominant heterotrophic picoflagllates.</title>
        <authorList>
            <person name="Deeg C.M."/>
            <person name="Zimmer M."/>
            <person name="Suttle C.A."/>
        </authorList>
    </citation>
    <scope>NUCLEOTIDE SEQUENCE [LARGE SCALE GENOMIC DNA]</scope>
    <source>
        <strain evidence="12 13">SeV1</strain>
    </source>
</reference>
<dbReference type="InterPro" id="IPR012340">
    <property type="entry name" value="NA-bd_OB-fold"/>
</dbReference>
<dbReference type="OrthoDB" id="9801844at2"/>
<comment type="similarity">
    <text evidence="3 7 9">Belongs to the elongation factor P family.</text>
</comment>
<dbReference type="SMART" id="SM01185">
    <property type="entry name" value="EFP"/>
    <property type="match status" value="1"/>
</dbReference>
<dbReference type="PIRSF" id="PIRSF005901">
    <property type="entry name" value="EF-P"/>
    <property type="match status" value="1"/>
</dbReference>
<dbReference type="KEGG" id="cdes:C0J27_03205"/>
<dbReference type="PANTHER" id="PTHR30053:SF12">
    <property type="entry name" value="ELONGATION FACTOR P (EF-P) FAMILY PROTEIN"/>
    <property type="match status" value="1"/>
</dbReference>
<dbReference type="CDD" id="cd05794">
    <property type="entry name" value="S1_EF-P_repeat_2"/>
    <property type="match status" value="1"/>
</dbReference>
<dbReference type="SUPFAM" id="SSF50104">
    <property type="entry name" value="Translation proteins SH3-like domain"/>
    <property type="match status" value="1"/>
</dbReference>